<dbReference type="Pfam" id="PF03548">
    <property type="entry name" value="LolA"/>
    <property type="match status" value="1"/>
</dbReference>
<evidence type="ECO:0000256" key="3">
    <source>
        <dbReference type="ARBA" id="ARBA00011245"/>
    </source>
</evidence>
<dbReference type="InterPro" id="IPR029046">
    <property type="entry name" value="LolA/LolB/LppX"/>
</dbReference>
<evidence type="ECO:0000256" key="2">
    <source>
        <dbReference type="ARBA" id="ARBA00007615"/>
    </source>
</evidence>
<keyword evidence="11" id="KW-0449">Lipoprotein</keyword>
<proteinExistence type="inferred from homology"/>
<name>A0A6B2QXW5_9BURK</name>
<keyword evidence="5 10" id="KW-0813">Transport</keyword>
<keyword evidence="8 10" id="KW-0653">Protein transport</keyword>
<protein>
    <recommendedName>
        <fullName evidence="4 10">Outer-membrane lipoprotein carrier protein</fullName>
    </recommendedName>
</protein>
<comment type="similarity">
    <text evidence="2 10">Belongs to the LolA family.</text>
</comment>
<reference evidence="11" key="1">
    <citation type="submission" date="2020-02" db="EMBL/GenBank/DDBJ databases">
        <authorList>
            <person name="Chen W.-M."/>
        </authorList>
    </citation>
    <scope>NUCLEOTIDE SEQUENCE</scope>
    <source>
        <strain evidence="11">NBD-18</strain>
    </source>
</reference>
<evidence type="ECO:0000256" key="7">
    <source>
        <dbReference type="ARBA" id="ARBA00022764"/>
    </source>
</evidence>
<keyword evidence="6 10" id="KW-0732">Signal</keyword>
<dbReference type="InterPro" id="IPR004564">
    <property type="entry name" value="OM_lipoprot_carrier_LolA-like"/>
</dbReference>
<evidence type="ECO:0000313" key="11">
    <source>
        <dbReference type="EMBL" id="NDY82861.1"/>
    </source>
</evidence>
<dbReference type="RefSeq" id="WP_163652742.1">
    <property type="nucleotide sequence ID" value="NZ_JAAGRN010000003.1"/>
</dbReference>
<evidence type="ECO:0000256" key="1">
    <source>
        <dbReference type="ARBA" id="ARBA00004418"/>
    </source>
</evidence>
<dbReference type="PANTHER" id="PTHR35869:SF1">
    <property type="entry name" value="OUTER-MEMBRANE LIPOPROTEIN CARRIER PROTEIN"/>
    <property type="match status" value="1"/>
</dbReference>
<comment type="subunit">
    <text evidence="3 10">Monomer.</text>
</comment>
<dbReference type="AlphaFoldDB" id="A0A6B2QXW5"/>
<feature type="signal peptide" evidence="10">
    <location>
        <begin position="1"/>
        <end position="34"/>
    </location>
</feature>
<comment type="function">
    <text evidence="10">Participates in the translocation of lipoproteins from the inner membrane to the outer membrane. Only forms a complex with a lipoprotein if the residue after the N-terminal Cys is not an aspartate (The Asp acts as a targeting signal to indicate that the lipoprotein should stay in the inner membrane).</text>
</comment>
<comment type="caution">
    <text evidence="11">The sequence shown here is derived from an EMBL/GenBank/DDBJ whole genome shotgun (WGS) entry which is preliminary data.</text>
</comment>
<accession>A0A6B2QXW5</accession>
<gene>
    <name evidence="10 11" type="primary">lolA</name>
    <name evidence="11" type="ORF">G3I67_06410</name>
</gene>
<keyword evidence="7 10" id="KW-0574">Periplasm</keyword>
<comment type="subcellular location">
    <subcellularLocation>
        <location evidence="1 10">Periplasm</location>
    </subcellularLocation>
</comment>
<evidence type="ECO:0000256" key="9">
    <source>
        <dbReference type="ARBA" id="ARBA00023186"/>
    </source>
</evidence>
<sequence precursor="true">MQNVKIGSSYSRVLLLATFVMAVALSLVSMPASAATGAQEQLRAFVDQIKSATGSFAQYVVSGSKGQARAPQRGNFSFQRPGKFKWDVTQPYAQQIVSDGKEVFQIDPDLNQVTVRPVNKAIGSSPAAILFGSGSLEQNFKVSALPDQDGLAWLRAVPRDGEAGFVHIEIGMRDNLPVQVRLLDAFGQTTRVDLSNVIPNPSLPALTFTFNPPAGVDVVRMQ</sequence>
<dbReference type="GO" id="GO:0042953">
    <property type="term" value="P:lipoprotein transport"/>
    <property type="evidence" value="ECO:0007669"/>
    <property type="project" value="InterPro"/>
</dbReference>
<evidence type="ECO:0000256" key="8">
    <source>
        <dbReference type="ARBA" id="ARBA00022927"/>
    </source>
</evidence>
<evidence type="ECO:0000256" key="4">
    <source>
        <dbReference type="ARBA" id="ARBA00014035"/>
    </source>
</evidence>
<evidence type="ECO:0000256" key="5">
    <source>
        <dbReference type="ARBA" id="ARBA00022448"/>
    </source>
</evidence>
<dbReference type="GO" id="GO:0044874">
    <property type="term" value="P:lipoprotein localization to outer membrane"/>
    <property type="evidence" value="ECO:0007669"/>
    <property type="project" value="UniProtKB-UniRule"/>
</dbReference>
<evidence type="ECO:0000256" key="6">
    <source>
        <dbReference type="ARBA" id="ARBA00022729"/>
    </source>
</evidence>
<evidence type="ECO:0000256" key="10">
    <source>
        <dbReference type="HAMAP-Rule" id="MF_00240"/>
    </source>
</evidence>
<dbReference type="EMBL" id="JAAGRN010000003">
    <property type="protein sequence ID" value="NDY82861.1"/>
    <property type="molecule type" value="Genomic_DNA"/>
</dbReference>
<keyword evidence="9 10" id="KW-0143">Chaperone</keyword>
<dbReference type="PANTHER" id="PTHR35869">
    <property type="entry name" value="OUTER-MEMBRANE LIPOPROTEIN CARRIER PROTEIN"/>
    <property type="match status" value="1"/>
</dbReference>
<feature type="chain" id="PRO_5025739500" description="Outer-membrane lipoprotein carrier protein" evidence="10">
    <location>
        <begin position="35"/>
        <end position="222"/>
    </location>
</feature>
<dbReference type="SUPFAM" id="SSF89392">
    <property type="entry name" value="Prokaryotic lipoproteins and lipoprotein localization factors"/>
    <property type="match status" value="1"/>
</dbReference>
<dbReference type="HAMAP" id="MF_00240">
    <property type="entry name" value="LolA"/>
    <property type="match status" value="1"/>
</dbReference>
<dbReference type="InterPro" id="IPR018323">
    <property type="entry name" value="OM_lipoprot_carrier_LolA_Pbac"/>
</dbReference>
<dbReference type="CDD" id="cd16325">
    <property type="entry name" value="LolA"/>
    <property type="match status" value="1"/>
</dbReference>
<dbReference type="GO" id="GO:0042597">
    <property type="term" value="C:periplasmic space"/>
    <property type="evidence" value="ECO:0007669"/>
    <property type="project" value="UniProtKB-SubCell"/>
</dbReference>
<dbReference type="Gene3D" id="2.50.20.10">
    <property type="entry name" value="Lipoprotein localisation LolA/LolB/LppX"/>
    <property type="match status" value="1"/>
</dbReference>
<dbReference type="NCBIfam" id="TIGR00547">
    <property type="entry name" value="lolA"/>
    <property type="match status" value="1"/>
</dbReference>
<organism evidence="11">
    <name type="scientific">Sheuella amnicola</name>
    <dbReference type="NCBI Taxonomy" id="2707330"/>
    <lineage>
        <taxon>Bacteria</taxon>
        <taxon>Pseudomonadati</taxon>
        <taxon>Pseudomonadota</taxon>
        <taxon>Betaproteobacteria</taxon>
        <taxon>Burkholderiales</taxon>
        <taxon>Alcaligenaceae</taxon>
        <taxon>Sheuella</taxon>
    </lineage>
</organism>